<protein>
    <submittedName>
        <fullName evidence="1">Uncharacterized protein</fullName>
    </submittedName>
</protein>
<comment type="caution">
    <text evidence="1">The sequence shown here is derived from an EMBL/GenBank/DDBJ whole genome shotgun (WGS) entry which is preliminary data.</text>
</comment>
<name>A0AAD7L3T1_QUISA</name>
<dbReference type="EMBL" id="JARAOO010000011">
    <property type="protein sequence ID" value="KAJ7950356.1"/>
    <property type="molecule type" value="Genomic_DNA"/>
</dbReference>
<accession>A0AAD7L3T1</accession>
<dbReference type="Proteomes" id="UP001163823">
    <property type="component" value="Chromosome 11"/>
</dbReference>
<dbReference type="AlphaFoldDB" id="A0AAD7L3T1"/>
<gene>
    <name evidence="1" type="ORF">O6P43_026559</name>
</gene>
<reference evidence="1" key="1">
    <citation type="journal article" date="2023" name="Science">
        <title>Elucidation of the pathway for biosynthesis of saponin adjuvants from the soapbark tree.</title>
        <authorList>
            <person name="Reed J."/>
            <person name="Orme A."/>
            <person name="El-Demerdash A."/>
            <person name="Owen C."/>
            <person name="Martin L.B.B."/>
            <person name="Misra R.C."/>
            <person name="Kikuchi S."/>
            <person name="Rejzek M."/>
            <person name="Martin A.C."/>
            <person name="Harkess A."/>
            <person name="Leebens-Mack J."/>
            <person name="Louveau T."/>
            <person name="Stephenson M.J."/>
            <person name="Osbourn A."/>
        </authorList>
    </citation>
    <scope>NUCLEOTIDE SEQUENCE</scope>
    <source>
        <strain evidence="1">S10</strain>
    </source>
</reference>
<dbReference type="KEGG" id="qsa:O6P43_026559"/>
<sequence>MYIINYSNKAKPLFYIKIIDLSSSSNGLTDLGGNYLDNVGGCVLYLHFLIFQPSFRPNVSLLGGKTCGSCFRSY</sequence>
<keyword evidence="2" id="KW-1185">Reference proteome</keyword>
<proteinExistence type="predicted"/>
<evidence type="ECO:0000313" key="1">
    <source>
        <dbReference type="EMBL" id="KAJ7950356.1"/>
    </source>
</evidence>
<organism evidence="1 2">
    <name type="scientific">Quillaja saponaria</name>
    <name type="common">Soap bark tree</name>
    <dbReference type="NCBI Taxonomy" id="32244"/>
    <lineage>
        <taxon>Eukaryota</taxon>
        <taxon>Viridiplantae</taxon>
        <taxon>Streptophyta</taxon>
        <taxon>Embryophyta</taxon>
        <taxon>Tracheophyta</taxon>
        <taxon>Spermatophyta</taxon>
        <taxon>Magnoliopsida</taxon>
        <taxon>eudicotyledons</taxon>
        <taxon>Gunneridae</taxon>
        <taxon>Pentapetalae</taxon>
        <taxon>rosids</taxon>
        <taxon>fabids</taxon>
        <taxon>Fabales</taxon>
        <taxon>Quillajaceae</taxon>
        <taxon>Quillaja</taxon>
    </lineage>
</organism>
<evidence type="ECO:0000313" key="2">
    <source>
        <dbReference type="Proteomes" id="UP001163823"/>
    </source>
</evidence>